<dbReference type="EMBL" id="CAACVR010000001">
    <property type="protein sequence ID" value="VEU20063.1"/>
    <property type="molecule type" value="Genomic_DNA"/>
</dbReference>
<sequence>MTVAVDFHTAAAAEDELPPQRVYEMRDYYQPTEPEPFHNDWQKGVPIAIDLGRSMVRVGLAGKEDPSSIFPSISARYKDRKLRRSLNMVGNDVFLDTSVKSSLKTPFDGPMITNWDSIETLLDYSFLHVGVDSQNRVDSPVVMTEVIAPPFQQRFNLMQLLFETYGVPKLAFGIDSLFSFYQNGGRSGLVVSAGHNATNIIPVVRGDPLISLAKRIDWGGQQGADYLGAFLPLKYPYFPSKINNFQIENMVHDFCYVSTDYQEELKHYLDLDNLEKKDVVLEAPFTEVVKTEKTEEELRLEEAKKKETIRKLQEQARERRLQKLIEKENDFEYFNALQEKMKSMTKKQVVETLREAGFDDQNDLNKYVSGLEKSLKKARNQDVGENDDDDGKPPSWTLLDVPDDQLDEEQLKEKRKQRLMKSNYEARQRARQEKEQAKKEAEEATQRDTEWRESDLSSWTSSRRSKLEALKKKRKQRLRLKEELTDRKSRASQMRMKNIASLANDDSRGSSGKKRRAGNVTIDNDPNDTFGANDDDWAIYRDIAQESDNEIEDEEERKIYEIEEELLRYDPKFTINDSLQRQFNWRNSTLHRFLRGPRDSDPDEQHQQHQIHLNIERIRIPEVIFQPSIAGVDQCGLSELCEQTVLRRLPAEPGFSGDDSKEVLKDIFLTGGQALFKGFDERMRIEFQSFLPVGTELKVRTAEDPLLDAWRGMSKWAVTDDARASFIGKREYEEMGPDYIKENRMGCIRL</sequence>
<evidence type="ECO:0000313" key="11">
    <source>
        <dbReference type="Proteomes" id="UP000290900"/>
    </source>
</evidence>
<evidence type="ECO:0000256" key="5">
    <source>
        <dbReference type="ARBA" id="ARBA00023163"/>
    </source>
</evidence>
<dbReference type="Proteomes" id="UP000290900">
    <property type="component" value="Unassembled WGS sequence"/>
</dbReference>
<dbReference type="GO" id="GO:0005634">
    <property type="term" value="C:nucleus"/>
    <property type="evidence" value="ECO:0007669"/>
    <property type="project" value="UniProtKB-SubCell"/>
</dbReference>
<dbReference type="FunFam" id="3.30.420.40:FF:000122">
    <property type="entry name" value="ARP5 actin-related protein 5 homolog"/>
    <property type="match status" value="1"/>
</dbReference>
<dbReference type="FunFam" id="3.30.420.40:FF:000058">
    <property type="entry name" value="Putative actin-related protein 5"/>
    <property type="match status" value="1"/>
</dbReference>
<dbReference type="CDD" id="cd10211">
    <property type="entry name" value="ASKHA_NBD_Arp5"/>
    <property type="match status" value="1"/>
</dbReference>
<comment type="similarity">
    <text evidence="7">Belongs to the actin family.</text>
</comment>
<dbReference type="PRINTS" id="PR00190">
    <property type="entry name" value="ACTIN"/>
</dbReference>
<dbReference type="AlphaFoldDB" id="A0A448YGV2"/>
<keyword evidence="2" id="KW-0227">DNA damage</keyword>
<dbReference type="GO" id="GO:0006974">
    <property type="term" value="P:DNA damage response"/>
    <property type="evidence" value="ECO:0007669"/>
    <property type="project" value="UniProtKB-KW"/>
</dbReference>
<evidence type="ECO:0000256" key="7">
    <source>
        <dbReference type="RuleBase" id="RU000487"/>
    </source>
</evidence>
<keyword evidence="4 8" id="KW-0175">Coiled coil</keyword>
<dbReference type="Pfam" id="PF00022">
    <property type="entry name" value="Actin"/>
    <property type="match status" value="2"/>
</dbReference>
<protein>
    <submittedName>
        <fullName evidence="10">DEKNAAC100331</fullName>
    </submittedName>
</protein>
<evidence type="ECO:0000256" key="9">
    <source>
        <dbReference type="SAM" id="MobiDB-lite"/>
    </source>
</evidence>
<feature type="region of interest" description="Disordered" evidence="9">
    <location>
        <begin position="376"/>
        <end position="529"/>
    </location>
</feature>
<reference evidence="10 11" key="1">
    <citation type="submission" date="2018-12" db="EMBL/GenBank/DDBJ databases">
        <authorList>
            <person name="Tiukova I."/>
            <person name="Dainat J."/>
        </authorList>
    </citation>
    <scope>NUCLEOTIDE SEQUENCE [LARGE SCALE GENOMIC DNA]</scope>
</reference>
<proteinExistence type="inferred from homology"/>
<dbReference type="Gene3D" id="3.30.420.40">
    <property type="match status" value="2"/>
</dbReference>
<keyword evidence="6" id="KW-0539">Nucleus</keyword>
<dbReference type="InterPro" id="IPR004000">
    <property type="entry name" value="Actin"/>
</dbReference>
<dbReference type="InParanoid" id="A0A448YGV2"/>
<comment type="subcellular location">
    <subcellularLocation>
        <location evidence="1">Nucleus</location>
    </subcellularLocation>
</comment>
<feature type="compositionally biased region" description="Acidic residues" evidence="9">
    <location>
        <begin position="401"/>
        <end position="410"/>
    </location>
</feature>
<dbReference type="OrthoDB" id="7340501at2759"/>
<dbReference type="SUPFAM" id="SSF53067">
    <property type="entry name" value="Actin-like ATPase domain"/>
    <property type="match status" value="2"/>
</dbReference>
<evidence type="ECO:0000256" key="1">
    <source>
        <dbReference type="ARBA" id="ARBA00004123"/>
    </source>
</evidence>
<accession>A0A448YGV2</accession>
<evidence type="ECO:0000256" key="8">
    <source>
        <dbReference type="SAM" id="Coils"/>
    </source>
</evidence>
<evidence type="ECO:0000256" key="6">
    <source>
        <dbReference type="ARBA" id="ARBA00023242"/>
    </source>
</evidence>
<feature type="compositionally biased region" description="Basic and acidic residues" evidence="9">
    <location>
        <begin position="424"/>
        <end position="455"/>
    </location>
</feature>
<evidence type="ECO:0000256" key="3">
    <source>
        <dbReference type="ARBA" id="ARBA00023015"/>
    </source>
</evidence>
<organism evidence="10 11">
    <name type="scientific">Brettanomyces naardenensis</name>
    <name type="common">Yeast</name>
    <dbReference type="NCBI Taxonomy" id="13370"/>
    <lineage>
        <taxon>Eukaryota</taxon>
        <taxon>Fungi</taxon>
        <taxon>Dikarya</taxon>
        <taxon>Ascomycota</taxon>
        <taxon>Saccharomycotina</taxon>
        <taxon>Pichiomycetes</taxon>
        <taxon>Pichiales</taxon>
        <taxon>Pichiaceae</taxon>
        <taxon>Brettanomyces</taxon>
    </lineage>
</organism>
<keyword evidence="5" id="KW-0804">Transcription</keyword>
<keyword evidence="11" id="KW-1185">Reference proteome</keyword>
<name>A0A448YGV2_BRENA</name>
<dbReference type="SMART" id="SM00268">
    <property type="entry name" value="ACTIN"/>
    <property type="match status" value="1"/>
</dbReference>
<evidence type="ECO:0000256" key="2">
    <source>
        <dbReference type="ARBA" id="ARBA00022763"/>
    </source>
</evidence>
<feature type="compositionally biased region" description="Basic and acidic residues" evidence="9">
    <location>
        <begin position="479"/>
        <end position="489"/>
    </location>
</feature>
<dbReference type="PANTHER" id="PTHR11937">
    <property type="entry name" value="ACTIN"/>
    <property type="match status" value="1"/>
</dbReference>
<dbReference type="STRING" id="13370.A0A448YGV2"/>
<gene>
    <name evidence="10" type="ORF">BRENAR_LOCUS798</name>
</gene>
<keyword evidence="3" id="KW-0805">Transcription regulation</keyword>
<feature type="coiled-coil region" evidence="8">
    <location>
        <begin position="286"/>
        <end position="318"/>
    </location>
</feature>
<evidence type="ECO:0000256" key="4">
    <source>
        <dbReference type="ARBA" id="ARBA00023054"/>
    </source>
</evidence>
<dbReference type="InterPro" id="IPR043129">
    <property type="entry name" value="ATPase_NBD"/>
</dbReference>
<evidence type="ECO:0000313" key="10">
    <source>
        <dbReference type="EMBL" id="VEU20063.1"/>
    </source>
</evidence>
<dbReference type="FunCoup" id="A0A448YGV2">
    <property type="interactions" value="733"/>
</dbReference>